<organism evidence="2">
    <name type="scientific">Ditylum brightwellii</name>
    <dbReference type="NCBI Taxonomy" id="49249"/>
    <lineage>
        <taxon>Eukaryota</taxon>
        <taxon>Sar</taxon>
        <taxon>Stramenopiles</taxon>
        <taxon>Ochrophyta</taxon>
        <taxon>Bacillariophyta</taxon>
        <taxon>Mediophyceae</taxon>
        <taxon>Lithodesmiophycidae</taxon>
        <taxon>Lithodesmiales</taxon>
        <taxon>Lithodesmiaceae</taxon>
        <taxon>Ditylum</taxon>
    </lineage>
</organism>
<name>A0A7S4QZX7_9STRA</name>
<evidence type="ECO:0000256" key="1">
    <source>
        <dbReference type="SAM" id="MobiDB-lite"/>
    </source>
</evidence>
<evidence type="ECO:0000313" key="2">
    <source>
        <dbReference type="EMBL" id="CAE4599156.1"/>
    </source>
</evidence>
<reference evidence="2" key="1">
    <citation type="submission" date="2021-01" db="EMBL/GenBank/DDBJ databases">
        <authorList>
            <person name="Corre E."/>
            <person name="Pelletier E."/>
            <person name="Niang G."/>
            <person name="Scheremetjew M."/>
            <person name="Finn R."/>
            <person name="Kale V."/>
            <person name="Holt S."/>
            <person name="Cochrane G."/>
            <person name="Meng A."/>
            <person name="Brown T."/>
            <person name="Cohen L."/>
        </authorList>
    </citation>
    <scope>NUCLEOTIDE SEQUENCE</scope>
    <source>
        <strain evidence="2">GSO104</strain>
    </source>
</reference>
<sequence>MAAFVFGKFSYSGLGDATWFAASCIDQPGKLIAPSPKGKPIWPNVVNFTVVDPFDSSEGDVLPEPNECGIATLSDISSLLGSYAFCEGSTDLNGEVLICNRPLSPLVVSCNNKPLMARVSSAVSQTLKVEHYPSLPEFAFNALRGSYSQFGPSTTPPSGFHSFEGGCEIFTGRDITCFGGNGIFVALPFGHQCSGSLENPTQLVCSNDGNPLECSAENVGTDTTQGNEEPTVENEASTTSNTLVSFALSLKVAVVISWAVFRVLF</sequence>
<proteinExistence type="predicted"/>
<protein>
    <submittedName>
        <fullName evidence="2">Uncharacterized protein</fullName>
    </submittedName>
</protein>
<dbReference type="EMBL" id="HBNS01013245">
    <property type="protein sequence ID" value="CAE4599156.1"/>
    <property type="molecule type" value="Transcribed_RNA"/>
</dbReference>
<gene>
    <name evidence="2" type="ORF">DBRI00130_LOCUS10685</name>
</gene>
<accession>A0A7S4QZX7</accession>
<feature type="region of interest" description="Disordered" evidence="1">
    <location>
        <begin position="217"/>
        <end position="236"/>
    </location>
</feature>
<feature type="compositionally biased region" description="Polar residues" evidence="1">
    <location>
        <begin position="218"/>
        <end position="236"/>
    </location>
</feature>
<dbReference type="AlphaFoldDB" id="A0A7S4QZX7"/>